<dbReference type="Proteomes" id="UP001283361">
    <property type="component" value="Unassembled WGS sequence"/>
</dbReference>
<name>A0AAE1CKL0_9GAST</name>
<proteinExistence type="predicted"/>
<dbReference type="EMBL" id="JAWDGP010007852">
    <property type="protein sequence ID" value="KAK3702560.1"/>
    <property type="molecule type" value="Genomic_DNA"/>
</dbReference>
<evidence type="ECO:0000313" key="2">
    <source>
        <dbReference type="Proteomes" id="UP001283361"/>
    </source>
</evidence>
<keyword evidence="2" id="KW-1185">Reference proteome</keyword>
<protein>
    <submittedName>
        <fullName evidence="1">Uncharacterized protein</fullName>
    </submittedName>
</protein>
<sequence>MVEPRTRFEHRSSSQLSVRVKRGVNLAGQSGALTKWNKPLPRCASAWVVMLREQACPAIGAGNGPDLSRKSITRHDHCRREREQEQQQPCLVPPGLIDAVCITHQVLLRMVRYMSFFALRLRCQFLYVATDSVVEYPVRISAPTSSQEKIIDFDCNWIPGSWLEQPGWEALGIHRKSWYNLDGRHWEYIAKVGTTWMGGIGNTSQKLVQPGWEALGIHRKSWYNLDGRHW</sequence>
<accession>A0AAE1CKL0</accession>
<evidence type="ECO:0000313" key="1">
    <source>
        <dbReference type="EMBL" id="KAK3702560.1"/>
    </source>
</evidence>
<reference evidence="1" key="1">
    <citation type="journal article" date="2023" name="G3 (Bethesda)">
        <title>A reference genome for the long-term kleptoplast-retaining sea slug Elysia crispata morphotype clarki.</title>
        <authorList>
            <person name="Eastman K.E."/>
            <person name="Pendleton A.L."/>
            <person name="Shaikh M.A."/>
            <person name="Suttiyut T."/>
            <person name="Ogas R."/>
            <person name="Tomko P."/>
            <person name="Gavelis G."/>
            <person name="Widhalm J.R."/>
            <person name="Wisecaver J.H."/>
        </authorList>
    </citation>
    <scope>NUCLEOTIDE SEQUENCE</scope>
    <source>
        <strain evidence="1">ECLA1</strain>
    </source>
</reference>
<gene>
    <name evidence="1" type="ORF">RRG08_042553</name>
</gene>
<comment type="caution">
    <text evidence="1">The sequence shown here is derived from an EMBL/GenBank/DDBJ whole genome shotgun (WGS) entry which is preliminary data.</text>
</comment>
<dbReference type="AlphaFoldDB" id="A0AAE1CKL0"/>
<organism evidence="1 2">
    <name type="scientific">Elysia crispata</name>
    <name type="common">lettuce slug</name>
    <dbReference type="NCBI Taxonomy" id="231223"/>
    <lineage>
        <taxon>Eukaryota</taxon>
        <taxon>Metazoa</taxon>
        <taxon>Spiralia</taxon>
        <taxon>Lophotrochozoa</taxon>
        <taxon>Mollusca</taxon>
        <taxon>Gastropoda</taxon>
        <taxon>Heterobranchia</taxon>
        <taxon>Euthyneura</taxon>
        <taxon>Panpulmonata</taxon>
        <taxon>Sacoglossa</taxon>
        <taxon>Placobranchoidea</taxon>
        <taxon>Plakobranchidae</taxon>
        <taxon>Elysia</taxon>
    </lineage>
</organism>